<feature type="signal peptide" evidence="2">
    <location>
        <begin position="1"/>
        <end position="26"/>
    </location>
</feature>
<organism evidence="3 4">
    <name type="scientific">Butyricicoccus intestinisimiae</name>
    <dbReference type="NCBI Taxonomy" id="2841509"/>
    <lineage>
        <taxon>Bacteria</taxon>
        <taxon>Bacillati</taxon>
        <taxon>Bacillota</taxon>
        <taxon>Clostridia</taxon>
        <taxon>Eubacteriales</taxon>
        <taxon>Butyricicoccaceae</taxon>
        <taxon>Butyricicoccus</taxon>
    </lineage>
</organism>
<dbReference type="RefSeq" id="WP_216471097.1">
    <property type="nucleotide sequence ID" value="NZ_JAHLQI010000008.1"/>
</dbReference>
<evidence type="ECO:0000313" key="4">
    <source>
        <dbReference type="Proteomes" id="UP000783588"/>
    </source>
</evidence>
<evidence type="ECO:0000256" key="2">
    <source>
        <dbReference type="SAM" id="SignalP"/>
    </source>
</evidence>
<feature type="compositionally biased region" description="Polar residues" evidence="1">
    <location>
        <begin position="40"/>
        <end position="82"/>
    </location>
</feature>
<keyword evidence="2" id="KW-0732">Signal</keyword>
<keyword evidence="4" id="KW-1185">Reference proteome</keyword>
<feature type="compositionally biased region" description="Basic and acidic residues" evidence="1">
    <location>
        <begin position="84"/>
        <end position="98"/>
    </location>
</feature>
<evidence type="ECO:0000313" key="3">
    <source>
        <dbReference type="EMBL" id="MBU5491382.1"/>
    </source>
</evidence>
<name>A0ABS6EUY2_9FIRM</name>
<protein>
    <submittedName>
        <fullName evidence="3">Uncharacterized protein</fullName>
    </submittedName>
</protein>
<gene>
    <name evidence="3" type="ORF">KQI75_12300</name>
</gene>
<dbReference type="EMBL" id="JAHLQI010000008">
    <property type="protein sequence ID" value="MBU5491382.1"/>
    <property type="molecule type" value="Genomic_DNA"/>
</dbReference>
<feature type="region of interest" description="Disordered" evidence="1">
    <location>
        <begin position="40"/>
        <end position="98"/>
    </location>
</feature>
<evidence type="ECO:0000256" key="1">
    <source>
        <dbReference type="SAM" id="MobiDB-lite"/>
    </source>
</evidence>
<reference evidence="3 4" key="1">
    <citation type="submission" date="2021-06" db="EMBL/GenBank/DDBJ databases">
        <authorList>
            <person name="Sun Q."/>
            <person name="Li D."/>
        </authorList>
    </citation>
    <scope>NUCLEOTIDE SEQUENCE [LARGE SCALE GENOMIC DNA]</scope>
    <source>
        <strain evidence="3 4">MSJd-7</strain>
    </source>
</reference>
<accession>A0ABS6EUY2</accession>
<dbReference type="Proteomes" id="UP000783588">
    <property type="component" value="Unassembled WGS sequence"/>
</dbReference>
<comment type="caution">
    <text evidence="3">The sequence shown here is derived from an EMBL/GenBank/DDBJ whole genome shotgun (WGS) entry which is preliminary data.</text>
</comment>
<proteinExistence type="predicted"/>
<sequence>MKRTTKQCLSLSLSLLMAAGVLPANALELPDVTSIVSTVKTAQNDNEQDNTQSSTDVAATEENFNSLSGTMTANNGELTLSDTGGHHHLSDEQHLAVR</sequence>
<feature type="chain" id="PRO_5047448480" evidence="2">
    <location>
        <begin position="27"/>
        <end position="98"/>
    </location>
</feature>